<evidence type="ECO:0008006" key="4">
    <source>
        <dbReference type="Google" id="ProtNLM"/>
    </source>
</evidence>
<comment type="caution">
    <text evidence="2">The sequence shown here is derived from an EMBL/GenBank/DDBJ whole genome shotgun (WGS) entry which is preliminary data.</text>
</comment>
<dbReference type="GO" id="GO:0034599">
    <property type="term" value="P:cellular response to oxidative stress"/>
    <property type="evidence" value="ECO:0007669"/>
    <property type="project" value="TreeGrafter"/>
</dbReference>
<dbReference type="SUPFAM" id="SSF52833">
    <property type="entry name" value="Thioredoxin-like"/>
    <property type="match status" value="1"/>
</dbReference>
<dbReference type="Gene3D" id="3.40.30.10">
    <property type="entry name" value="Glutaredoxin"/>
    <property type="match status" value="1"/>
</dbReference>
<dbReference type="AlphaFoldDB" id="A0A9P5Y2V9"/>
<dbReference type="PROSITE" id="PS51354">
    <property type="entry name" value="GLUTAREDOXIN_2"/>
    <property type="match status" value="1"/>
</dbReference>
<organism evidence="2 3">
    <name type="scientific">Collybia nuda</name>
    <dbReference type="NCBI Taxonomy" id="64659"/>
    <lineage>
        <taxon>Eukaryota</taxon>
        <taxon>Fungi</taxon>
        <taxon>Dikarya</taxon>
        <taxon>Basidiomycota</taxon>
        <taxon>Agaricomycotina</taxon>
        <taxon>Agaricomycetes</taxon>
        <taxon>Agaricomycetidae</taxon>
        <taxon>Agaricales</taxon>
        <taxon>Tricholomatineae</taxon>
        <taxon>Clitocybaceae</taxon>
        <taxon>Collybia</taxon>
    </lineage>
</organism>
<dbReference type="PANTHER" id="PTHR45694">
    <property type="entry name" value="GLUTAREDOXIN 2"/>
    <property type="match status" value="1"/>
</dbReference>
<feature type="transmembrane region" description="Helical" evidence="1">
    <location>
        <begin position="23"/>
        <end position="40"/>
    </location>
</feature>
<dbReference type="PANTHER" id="PTHR45694:SF5">
    <property type="entry name" value="GLUTAREDOXIN 2"/>
    <property type="match status" value="1"/>
</dbReference>
<keyword evidence="1" id="KW-0472">Membrane</keyword>
<dbReference type="GO" id="GO:0015038">
    <property type="term" value="F:glutathione disulfide oxidoreductase activity"/>
    <property type="evidence" value="ECO:0007669"/>
    <property type="project" value="TreeGrafter"/>
</dbReference>
<dbReference type="Proteomes" id="UP000807353">
    <property type="component" value="Unassembled WGS sequence"/>
</dbReference>
<keyword evidence="1" id="KW-1133">Transmembrane helix</keyword>
<dbReference type="GO" id="GO:0000324">
    <property type="term" value="C:fungal-type vacuole"/>
    <property type="evidence" value="ECO:0007669"/>
    <property type="project" value="TreeGrafter"/>
</dbReference>
<dbReference type="GO" id="GO:0005801">
    <property type="term" value="C:cis-Golgi network"/>
    <property type="evidence" value="ECO:0007669"/>
    <property type="project" value="TreeGrafter"/>
</dbReference>
<evidence type="ECO:0000313" key="2">
    <source>
        <dbReference type="EMBL" id="KAF9462437.1"/>
    </source>
</evidence>
<dbReference type="InterPro" id="IPR036249">
    <property type="entry name" value="Thioredoxin-like_sf"/>
</dbReference>
<sequence>MALFLTLSNFVTALQPRKTRHRSTFIAVAALLVVSTYVFFARHPSLSSYALRRADTPAVDQIAVALEAMHNSRLSGGTRASRKHKHLLNKGVQLALDPAQELAAVSSFLASLPQNVIPLSVDPSVTIDPQLVLDFDTRNPRAQEEVQHMVDDVWSRNPIFLYSKLYSPSSREIKTMLKKMNIRPAPTIIDVDIRDDAEVLMPMMSRLTSALEFPILLVGGKYVGSIEDIRAMDKSGELRKAISASGAVIDGGKRKKHRK</sequence>
<dbReference type="OrthoDB" id="423313at2759"/>
<dbReference type="GO" id="GO:0005796">
    <property type="term" value="C:Golgi lumen"/>
    <property type="evidence" value="ECO:0007669"/>
    <property type="project" value="TreeGrafter"/>
</dbReference>
<name>A0A9P5Y2V9_9AGAR</name>
<gene>
    <name evidence="2" type="ORF">BDZ94DRAFT_1165919</name>
</gene>
<reference evidence="2" key="1">
    <citation type="submission" date="2020-11" db="EMBL/GenBank/DDBJ databases">
        <authorList>
            <consortium name="DOE Joint Genome Institute"/>
            <person name="Ahrendt S."/>
            <person name="Riley R."/>
            <person name="Andreopoulos W."/>
            <person name="Labutti K."/>
            <person name="Pangilinan J."/>
            <person name="Ruiz-Duenas F.J."/>
            <person name="Barrasa J.M."/>
            <person name="Sanchez-Garcia M."/>
            <person name="Camarero S."/>
            <person name="Miyauchi S."/>
            <person name="Serrano A."/>
            <person name="Linde D."/>
            <person name="Babiker R."/>
            <person name="Drula E."/>
            <person name="Ayuso-Fernandez I."/>
            <person name="Pacheco R."/>
            <person name="Padilla G."/>
            <person name="Ferreira P."/>
            <person name="Barriuso J."/>
            <person name="Kellner H."/>
            <person name="Castanera R."/>
            <person name="Alfaro M."/>
            <person name="Ramirez L."/>
            <person name="Pisabarro A.G."/>
            <person name="Kuo A."/>
            <person name="Tritt A."/>
            <person name="Lipzen A."/>
            <person name="He G."/>
            <person name="Yan M."/>
            <person name="Ng V."/>
            <person name="Cullen D."/>
            <person name="Martin F."/>
            <person name="Rosso M.-N."/>
            <person name="Henrissat B."/>
            <person name="Hibbett D."/>
            <person name="Martinez A.T."/>
            <person name="Grigoriev I.V."/>
        </authorList>
    </citation>
    <scope>NUCLEOTIDE SEQUENCE</scope>
    <source>
        <strain evidence="2">CBS 247.69</strain>
    </source>
</reference>
<keyword evidence="3" id="KW-1185">Reference proteome</keyword>
<proteinExistence type="predicted"/>
<dbReference type="EMBL" id="MU150272">
    <property type="protein sequence ID" value="KAF9462437.1"/>
    <property type="molecule type" value="Genomic_DNA"/>
</dbReference>
<keyword evidence="1" id="KW-0812">Transmembrane</keyword>
<evidence type="ECO:0000313" key="3">
    <source>
        <dbReference type="Proteomes" id="UP000807353"/>
    </source>
</evidence>
<accession>A0A9P5Y2V9</accession>
<protein>
    <recommendedName>
        <fullName evidence="4">Glutaredoxin-like protein</fullName>
    </recommendedName>
</protein>
<evidence type="ECO:0000256" key="1">
    <source>
        <dbReference type="SAM" id="Phobius"/>
    </source>
</evidence>